<dbReference type="PANTHER" id="PTHR48086:SF7">
    <property type="entry name" value="SODIUM-SOLUTE SYMPORTER-RELATED"/>
    <property type="match status" value="1"/>
</dbReference>
<dbReference type="InterPro" id="IPR038377">
    <property type="entry name" value="Na/Glc_symporter_sf"/>
</dbReference>
<feature type="transmembrane region" description="Helical" evidence="9">
    <location>
        <begin position="12"/>
        <end position="33"/>
    </location>
</feature>
<feature type="transmembrane region" description="Helical" evidence="9">
    <location>
        <begin position="237"/>
        <end position="255"/>
    </location>
</feature>
<evidence type="ECO:0000256" key="5">
    <source>
        <dbReference type="ARBA" id="ARBA00022847"/>
    </source>
</evidence>
<dbReference type="Pfam" id="PF00474">
    <property type="entry name" value="SSF"/>
    <property type="match status" value="1"/>
</dbReference>
<keyword evidence="5" id="KW-0769">Symport</keyword>
<dbReference type="CDD" id="cd10322">
    <property type="entry name" value="SLC5sbd"/>
    <property type="match status" value="1"/>
</dbReference>
<evidence type="ECO:0000256" key="7">
    <source>
        <dbReference type="ARBA" id="ARBA00023136"/>
    </source>
</evidence>
<feature type="transmembrane region" description="Helical" evidence="9">
    <location>
        <begin position="170"/>
        <end position="190"/>
    </location>
</feature>
<dbReference type="EMBL" id="JBHLXP010000003">
    <property type="protein sequence ID" value="MFC0049374.1"/>
    <property type="molecule type" value="Genomic_DNA"/>
</dbReference>
<evidence type="ECO:0000256" key="6">
    <source>
        <dbReference type="ARBA" id="ARBA00022989"/>
    </source>
</evidence>
<comment type="caution">
    <text evidence="10">The sequence shown here is derived from an EMBL/GenBank/DDBJ whole genome shotgun (WGS) entry which is preliminary data.</text>
</comment>
<organism evidence="10 11">
    <name type="scientific">Rheinheimera tilapiae</name>
    <dbReference type="NCBI Taxonomy" id="875043"/>
    <lineage>
        <taxon>Bacteria</taxon>
        <taxon>Pseudomonadati</taxon>
        <taxon>Pseudomonadota</taxon>
        <taxon>Gammaproteobacteria</taxon>
        <taxon>Chromatiales</taxon>
        <taxon>Chromatiaceae</taxon>
        <taxon>Rheinheimera</taxon>
    </lineage>
</organism>
<feature type="transmembrane region" description="Helical" evidence="9">
    <location>
        <begin position="197"/>
        <end position="217"/>
    </location>
</feature>
<feature type="transmembrane region" description="Helical" evidence="9">
    <location>
        <begin position="393"/>
        <end position="414"/>
    </location>
</feature>
<evidence type="ECO:0000256" key="3">
    <source>
        <dbReference type="ARBA" id="ARBA00022448"/>
    </source>
</evidence>
<dbReference type="PANTHER" id="PTHR48086">
    <property type="entry name" value="SODIUM/PROLINE SYMPORTER-RELATED"/>
    <property type="match status" value="1"/>
</dbReference>
<gene>
    <name evidence="10" type="ORF">ACFFJP_13845</name>
</gene>
<dbReference type="PROSITE" id="PS50283">
    <property type="entry name" value="NA_SOLUT_SYMP_3"/>
    <property type="match status" value="1"/>
</dbReference>
<dbReference type="Gene3D" id="1.20.1730.10">
    <property type="entry name" value="Sodium/glucose cotransporter"/>
    <property type="match status" value="1"/>
</dbReference>
<feature type="transmembrane region" description="Helical" evidence="9">
    <location>
        <begin position="133"/>
        <end position="158"/>
    </location>
</feature>
<feature type="transmembrane region" description="Helical" evidence="9">
    <location>
        <begin position="87"/>
        <end position="106"/>
    </location>
</feature>
<evidence type="ECO:0000256" key="1">
    <source>
        <dbReference type="ARBA" id="ARBA00004141"/>
    </source>
</evidence>
<evidence type="ECO:0000313" key="11">
    <source>
        <dbReference type="Proteomes" id="UP001589813"/>
    </source>
</evidence>
<dbReference type="RefSeq" id="WP_377245083.1">
    <property type="nucleotide sequence ID" value="NZ_JBHLXP010000003.1"/>
</dbReference>
<feature type="transmembrane region" description="Helical" evidence="9">
    <location>
        <begin position="54"/>
        <end position="81"/>
    </location>
</feature>
<accession>A0ABV6BG64</accession>
<keyword evidence="6 9" id="KW-1133">Transmembrane helix</keyword>
<feature type="transmembrane region" description="Helical" evidence="9">
    <location>
        <begin position="276"/>
        <end position="298"/>
    </location>
</feature>
<sequence>MQQTMQQTEQQWLFLAGFAVYLLAMIALGWWVSRRQPGDAQQSGEDFLLGGRALPFWLMLGTTVATMVGTGSSMGAVGYAYQHGWGGVLYGLGGGIGILLLAWWFAPLRRFNFLTMAEELSYYTGADKQVRHVVGVLIFIACIGWLGAHILGGSMYLAWLTGLSLTESKLLIAAGFAIYVVIGGYTAVVWTDAIQALILFSGFVLMAGFALVAVGGFDAIQAGASALSARQSAEQASSWLPGLSLAVAVAVGVLATPSFRQRIYSGKDVSAIRKSFVWSGVLYLFFSLIPAVLGLAALQLAPTLDNPSYAFPFLALNTLPLALGVLVLLAGISATLSSASSDAIAGVSVLVGDLYKVVFGRLPQPEQVVLLSRLGLVAVVALALGFALLADNIIGYITTMVGMVLSGLFAVAVLGLRWTRLNKTGALAALLTAPLVSLAVLWWPGAQAFWGNPVIPATVLSLLAAIVGSLLTKPVAISRSEALALLATGRVTDQAATAVTTRTGEAPLPTTTQAEAR</sequence>
<evidence type="ECO:0000256" key="2">
    <source>
        <dbReference type="ARBA" id="ARBA00006434"/>
    </source>
</evidence>
<feature type="transmembrane region" description="Helical" evidence="9">
    <location>
        <begin position="368"/>
        <end position="387"/>
    </location>
</feature>
<feature type="transmembrane region" description="Helical" evidence="9">
    <location>
        <begin position="449"/>
        <end position="471"/>
    </location>
</feature>
<evidence type="ECO:0000313" key="10">
    <source>
        <dbReference type="EMBL" id="MFC0049374.1"/>
    </source>
</evidence>
<dbReference type="Proteomes" id="UP001589813">
    <property type="component" value="Unassembled WGS sequence"/>
</dbReference>
<name>A0ABV6BG64_9GAMM</name>
<comment type="similarity">
    <text evidence="2 8">Belongs to the sodium:solute symporter (SSF) (TC 2.A.21) family.</text>
</comment>
<keyword evidence="4 9" id="KW-0812">Transmembrane</keyword>
<dbReference type="InterPro" id="IPR001734">
    <property type="entry name" value="Na/solute_symporter"/>
</dbReference>
<reference evidence="10 11" key="1">
    <citation type="submission" date="2024-09" db="EMBL/GenBank/DDBJ databases">
        <authorList>
            <person name="Sun Q."/>
            <person name="Mori K."/>
        </authorList>
    </citation>
    <scope>NUCLEOTIDE SEQUENCE [LARGE SCALE GENOMIC DNA]</scope>
    <source>
        <strain evidence="10 11">KCTC 23315</strain>
    </source>
</reference>
<keyword evidence="11" id="KW-1185">Reference proteome</keyword>
<keyword evidence="3" id="KW-0813">Transport</keyword>
<feature type="transmembrane region" description="Helical" evidence="9">
    <location>
        <begin position="310"/>
        <end position="332"/>
    </location>
</feature>
<feature type="transmembrane region" description="Helical" evidence="9">
    <location>
        <begin position="426"/>
        <end position="443"/>
    </location>
</feature>
<proteinExistence type="inferred from homology"/>
<evidence type="ECO:0000256" key="4">
    <source>
        <dbReference type="ARBA" id="ARBA00022692"/>
    </source>
</evidence>
<evidence type="ECO:0000256" key="9">
    <source>
        <dbReference type="SAM" id="Phobius"/>
    </source>
</evidence>
<evidence type="ECO:0000256" key="8">
    <source>
        <dbReference type="RuleBase" id="RU362091"/>
    </source>
</evidence>
<comment type="subcellular location">
    <subcellularLocation>
        <location evidence="1">Membrane</location>
        <topology evidence="1">Multi-pass membrane protein</topology>
    </subcellularLocation>
</comment>
<protein>
    <submittedName>
        <fullName evidence="10">Sodium:solute symporter family protein</fullName>
    </submittedName>
</protein>
<dbReference type="InterPro" id="IPR050277">
    <property type="entry name" value="Sodium:Solute_Symporter"/>
</dbReference>
<keyword evidence="7 9" id="KW-0472">Membrane</keyword>